<gene>
    <name evidence="1" type="ORF">A0H81_02933</name>
</gene>
<dbReference type="EMBL" id="LUGG01000003">
    <property type="protein sequence ID" value="OBZ76290.1"/>
    <property type="molecule type" value="Genomic_DNA"/>
</dbReference>
<dbReference type="Proteomes" id="UP000092993">
    <property type="component" value="Unassembled WGS sequence"/>
</dbReference>
<dbReference type="AlphaFoldDB" id="A0A1C7MHI6"/>
<proteinExistence type="predicted"/>
<evidence type="ECO:0000313" key="1">
    <source>
        <dbReference type="EMBL" id="OBZ76290.1"/>
    </source>
</evidence>
<sequence length="154" mass="17760">MHTWNKPKSHPRILWFFKRDYTQCGATSVSRYFNVQACFQVKTYIVQYFGQVQTAAMYRERPSFNRLLAAVTYALRYSGAKTFERAKGVVSIVKIGISRPVHPIYTTRLNGRSGEGKMERCQHAGKCNEAKLKLHECGANWRVEKCCALYTHIT</sequence>
<comment type="caution">
    <text evidence="1">The sequence shown here is derived from an EMBL/GenBank/DDBJ whole genome shotgun (WGS) entry which is preliminary data.</text>
</comment>
<evidence type="ECO:0000313" key="2">
    <source>
        <dbReference type="Proteomes" id="UP000092993"/>
    </source>
</evidence>
<keyword evidence="2" id="KW-1185">Reference proteome</keyword>
<reference evidence="1 2" key="1">
    <citation type="submission" date="2016-03" db="EMBL/GenBank/DDBJ databases">
        <title>Whole genome sequencing of Grifola frondosa 9006-11.</title>
        <authorList>
            <person name="Min B."/>
            <person name="Park H."/>
            <person name="Kim J.-G."/>
            <person name="Cho H."/>
            <person name="Oh Y.-L."/>
            <person name="Kong W.-S."/>
            <person name="Choi I.-G."/>
        </authorList>
    </citation>
    <scope>NUCLEOTIDE SEQUENCE [LARGE SCALE GENOMIC DNA]</scope>
    <source>
        <strain evidence="1 2">9006-11</strain>
    </source>
</reference>
<organism evidence="1 2">
    <name type="scientific">Grifola frondosa</name>
    <name type="common">Maitake</name>
    <name type="synonym">Polyporus frondosus</name>
    <dbReference type="NCBI Taxonomy" id="5627"/>
    <lineage>
        <taxon>Eukaryota</taxon>
        <taxon>Fungi</taxon>
        <taxon>Dikarya</taxon>
        <taxon>Basidiomycota</taxon>
        <taxon>Agaricomycotina</taxon>
        <taxon>Agaricomycetes</taxon>
        <taxon>Polyporales</taxon>
        <taxon>Grifolaceae</taxon>
        <taxon>Grifola</taxon>
    </lineage>
</organism>
<protein>
    <submittedName>
        <fullName evidence="1">Uncharacterized protein</fullName>
    </submittedName>
</protein>
<name>A0A1C7MHI6_GRIFR</name>
<accession>A0A1C7MHI6</accession>